<dbReference type="AlphaFoldDB" id="A0AAU9DKQ2"/>
<dbReference type="Gene3D" id="2.60.40.10">
    <property type="entry name" value="Immunoglobulins"/>
    <property type="match status" value="2"/>
</dbReference>
<dbReference type="EMBL" id="AP027060">
    <property type="protein sequence ID" value="BDU51509.1"/>
    <property type="molecule type" value="Genomic_DNA"/>
</dbReference>
<dbReference type="InterPro" id="IPR013783">
    <property type="entry name" value="Ig-like_fold"/>
</dbReference>
<proteinExistence type="predicted"/>
<reference evidence="1 2" key="1">
    <citation type="submission" date="2022-11" db="EMBL/GenBank/DDBJ databases">
        <title>Haliovirga abyssi gen. nov., sp. nov., a mesophilic fermentative bacterium isolated from the Iheya North hydrothermal field and the proposal of Haliovirgaceae fam. nov.</title>
        <authorList>
            <person name="Miyazaki U."/>
            <person name="Tame A."/>
            <person name="Miyazaki J."/>
            <person name="Takai K."/>
            <person name="Sawayama S."/>
            <person name="Kitajima M."/>
            <person name="Okamoto A."/>
            <person name="Nakagawa S."/>
        </authorList>
    </citation>
    <scope>NUCLEOTIDE SEQUENCE [LARGE SCALE GENOMIC DNA]</scope>
    <source>
        <strain evidence="1 2">IC12</strain>
        <plasmid evidence="1 2">pHIC</plasmid>
    </source>
</reference>
<dbReference type="SUPFAM" id="SSF49478">
    <property type="entry name" value="Cna protein B-type domain"/>
    <property type="match status" value="1"/>
</dbReference>
<dbReference type="PROSITE" id="PS51257">
    <property type="entry name" value="PROKAR_LIPOPROTEIN"/>
    <property type="match status" value="1"/>
</dbReference>
<evidence type="ECO:0008006" key="3">
    <source>
        <dbReference type="Google" id="ProtNLM"/>
    </source>
</evidence>
<dbReference type="Proteomes" id="UP001321582">
    <property type="component" value="Plasmid pHIC"/>
</dbReference>
<keyword evidence="2" id="KW-1185">Reference proteome</keyword>
<evidence type="ECO:0000313" key="1">
    <source>
        <dbReference type="EMBL" id="BDU51509.1"/>
    </source>
</evidence>
<dbReference type="InterPro" id="IPR008969">
    <property type="entry name" value="CarboxyPept-like_regulatory"/>
</dbReference>
<keyword evidence="1" id="KW-0614">Plasmid</keyword>
<sequence length="998" mass="114261">MKKLSWIVYLILILTTGCFREESINITPKGILSGYVVDSTGKGIEKANVYISDKLAETDKQGKFYIEDIDIGGNPEFVVRVEKGNYLSKYITVKYDNSTTNIQINGTNDINGYPLKNVVKSVKVELTSLIKVEGKLKEKLLDENLKVHISIKAKKEYQEYFDNLEYNKNLENGDKFEIDNIPKFGLDEKGEYIIEEIRVGIYLEGSNTEKYFIKLTGEDLTSKEKMENLSLNKLYTLQGKLYKNIDKKEIMEGAKIDLLKSDGSEYKSIYSSEIGSYEFNEVEEGEYKLKVQNMDMDKDGSEEYKFEKERLVKIGGDNNTEIKKDLWYDKMVNYNLSGKVMIDEIGISNIKVKLYNGTYLIKETTTNETGEYSFSDIEYKDIKIVAEPIDLDDNGVYNFIGKDEIFEELTIANEIGEDLKDKNLYFKANELEPNYGLEISKANFLENDKVKANLNPGDKITIEFNNELSEDAIAKIKTAGENIVYLYENADEILTTCVIKDSKILEIEPLVNLQAGVNYKIKLNEKLTSKEGNKYNIYLGVKEYEGELIKIQEATLESIKPQIDFYYGISKEISKDENFILDNDLIGGVYTDIEKQNSPLKLENGSEGTTDYSLNKLKIKFKIAEKYIDLDKNELRGISKFIVYGKLNSDYSYWKNLKEISKNEVSKSSIINREIKDIEIDLTQLKGYSNEDRLGYGKKIDLVVIPVSLNNQKANFDNSKIMILEDKYKPEIKSILGISGDYVLEPGENIIKFNEDIDTTKGLNIAISNVNDNIKYELKDNGYLNKGTYYFNISMKNLSLKLSKDFLKSGKTELEQILEVENIKGIYPTMELEIKDKGIIEIVDIIDTNKIKVKFKDSLFDIKKEDLFIATENNKDIFCRESAIGEVKNIGTDYIKLKLKEKAKYMIGDILAIYEDNNKIGELVVTNIKKDTNSDEYIYNISGADITNIKSEFDKGKTLNSKLKNNMVIKITAYDTSGNLINEWKDEYFNENGVWGVR</sequence>
<dbReference type="Gene3D" id="2.60.40.1120">
    <property type="entry name" value="Carboxypeptidase-like, regulatory domain"/>
    <property type="match status" value="1"/>
</dbReference>
<name>A0AAU9DKQ2_9FUSO</name>
<dbReference type="RefSeq" id="WP_307905594.1">
    <property type="nucleotide sequence ID" value="NZ_AP027060.1"/>
</dbReference>
<dbReference type="SUPFAM" id="SSF49464">
    <property type="entry name" value="Carboxypeptidase regulatory domain-like"/>
    <property type="match status" value="1"/>
</dbReference>
<geneLocation type="plasmid" evidence="1 2">
    <name>pHIC</name>
</geneLocation>
<organism evidence="1 2">
    <name type="scientific">Haliovirga abyssi</name>
    <dbReference type="NCBI Taxonomy" id="2996794"/>
    <lineage>
        <taxon>Bacteria</taxon>
        <taxon>Fusobacteriati</taxon>
        <taxon>Fusobacteriota</taxon>
        <taxon>Fusobacteriia</taxon>
        <taxon>Fusobacteriales</taxon>
        <taxon>Haliovirgaceae</taxon>
        <taxon>Haliovirga</taxon>
    </lineage>
</organism>
<protein>
    <recommendedName>
        <fullName evidence="3">SbsA Ig-like domain-containing protein</fullName>
    </recommendedName>
</protein>
<gene>
    <name evidence="1" type="ORF">HLVA_20780</name>
</gene>
<dbReference type="KEGG" id="haby:HLVA_20780"/>
<evidence type="ECO:0000313" key="2">
    <source>
        <dbReference type="Proteomes" id="UP001321582"/>
    </source>
</evidence>
<accession>A0AAU9DKQ2</accession>